<feature type="transmembrane region" description="Helical" evidence="2">
    <location>
        <begin position="13"/>
        <end position="31"/>
    </location>
</feature>
<comment type="caution">
    <text evidence="3">The sequence shown here is derived from an EMBL/GenBank/DDBJ whole genome shotgun (WGS) entry which is preliminary data.</text>
</comment>
<keyword evidence="2" id="KW-0812">Transmembrane</keyword>
<accession>A0A5C4W3X1</accession>
<dbReference type="OrthoDB" id="9957342at2"/>
<gene>
    <name evidence="3" type="ORF">FH608_028075</name>
</gene>
<keyword evidence="4" id="KW-1185">Reference proteome</keyword>
<dbReference type="Proteomes" id="UP000312512">
    <property type="component" value="Unassembled WGS sequence"/>
</dbReference>
<proteinExistence type="predicted"/>
<feature type="compositionally biased region" description="Pro residues" evidence="1">
    <location>
        <begin position="84"/>
        <end position="100"/>
    </location>
</feature>
<organism evidence="3 4">
    <name type="scientific">Nonomuraea phyllanthi</name>
    <dbReference type="NCBI Taxonomy" id="2219224"/>
    <lineage>
        <taxon>Bacteria</taxon>
        <taxon>Bacillati</taxon>
        <taxon>Actinomycetota</taxon>
        <taxon>Actinomycetes</taxon>
        <taxon>Streptosporangiales</taxon>
        <taxon>Streptosporangiaceae</taxon>
        <taxon>Nonomuraea</taxon>
    </lineage>
</organism>
<feature type="compositionally biased region" description="Basic and acidic residues" evidence="1">
    <location>
        <begin position="101"/>
        <end position="125"/>
    </location>
</feature>
<reference evidence="3 4" key="1">
    <citation type="submission" date="2019-10" db="EMBL/GenBank/DDBJ databases">
        <title>Nonomuraea sp. nov., isolated from Phyllanthus amarus.</title>
        <authorList>
            <person name="Klykleung N."/>
            <person name="Tanasupawat S."/>
        </authorList>
    </citation>
    <scope>NUCLEOTIDE SEQUENCE [LARGE SCALE GENOMIC DNA]</scope>
    <source>
        <strain evidence="3 4">PA1-10</strain>
    </source>
</reference>
<keyword evidence="2" id="KW-1133">Transmembrane helix</keyword>
<keyword evidence="2" id="KW-0472">Membrane</keyword>
<protein>
    <submittedName>
        <fullName evidence="3">Uncharacterized protein</fullName>
    </submittedName>
</protein>
<name>A0A5C4W3X1_9ACTN</name>
<evidence type="ECO:0000256" key="2">
    <source>
        <dbReference type="SAM" id="Phobius"/>
    </source>
</evidence>
<sequence>MYVRGVSTDRPRWLAWFSVLLGLLVIAHLWAHARAPEDEPFAPGASVICQHGDDHDHQADHVHGGTFLLPAGKAAAVKAMPLLAPLPPAPPEPVTQPQPRPPDHVPECGHRERAVHHHTLEIYRP</sequence>
<dbReference type="AlphaFoldDB" id="A0A5C4W3X1"/>
<dbReference type="EMBL" id="VDLX02000011">
    <property type="protein sequence ID" value="KAB8191820.1"/>
    <property type="molecule type" value="Genomic_DNA"/>
</dbReference>
<evidence type="ECO:0000313" key="4">
    <source>
        <dbReference type="Proteomes" id="UP000312512"/>
    </source>
</evidence>
<evidence type="ECO:0000313" key="3">
    <source>
        <dbReference type="EMBL" id="KAB8191820.1"/>
    </source>
</evidence>
<evidence type="ECO:0000256" key="1">
    <source>
        <dbReference type="SAM" id="MobiDB-lite"/>
    </source>
</evidence>
<dbReference type="RefSeq" id="WP_139633615.1">
    <property type="nucleotide sequence ID" value="NZ_CP045572.1"/>
</dbReference>
<feature type="region of interest" description="Disordered" evidence="1">
    <location>
        <begin position="83"/>
        <end position="125"/>
    </location>
</feature>